<gene>
    <name evidence="1" type="ORF">SAMN02927903_03029</name>
</gene>
<accession>A0A1G5K1G9</accession>
<proteinExistence type="predicted"/>
<dbReference type="STRING" id="490189.SAMN02927903_03029"/>
<evidence type="ECO:0000313" key="2">
    <source>
        <dbReference type="Proteomes" id="UP000199354"/>
    </source>
</evidence>
<evidence type="ECO:0000313" key="1">
    <source>
        <dbReference type="EMBL" id="SCY94463.1"/>
    </source>
</evidence>
<name>A0A1G5K1G9_9FLAO</name>
<dbReference type="AlphaFoldDB" id="A0A1G5K1G9"/>
<protein>
    <submittedName>
        <fullName evidence="1">Uncharacterized protein</fullName>
    </submittedName>
</protein>
<dbReference type="Proteomes" id="UP000199354">
    <property type="component" value="Unassembled WGS sequence"/>
</dbReference>
<reference evidence="1 2" key="1">
    <citation type="submission" date="2016-10" db="EMBL/GenBank/DDBJ databases">
        <authorList>
            <person name="de Groot N.N."/>
        </authorList>
    </citation>
    <scope>NUCLEOTIDE SEQUENCE [LARGE SCALE GENOMIC DNA]</scope>
    <source>
        <strain evidence="1 2">CGMCC 1.7031</strain>
    </source>
</reference>
<organism evidence="1 2">
    <name type="scientific">Flavobacterium caeni</name>
    <dbReference type="NCBI Taxonomy" id="490189"/>
    <lineage>
        <taxon>Bacteria</taxon>
        <taxon>Pseudomonadati</taxon>
        <taxon>Bacteroidota</taxon>
        <taxon>Flavobacteriia</taxon>
        <taxon>Flavobacteriales</taxon>
        <taxon>Flavobacteriaceae</taxon>
        <taxon>Flavobacterium</taxon>
    </lineage>
</organism>
<keyword evidence="2" id="KW-1185">Reference proteome</keyword>
<dbReference type="EMBL" id="FMVF01000019">
    <property type="protein sequence ID" value="SCY94463.1"/>
    <property type="molecule type" value="Genomic_DNA"/>
</dbReference>
<sequence>MESQREIERRYNKLLQDVATNKYYKVDLTNRVNCYTCRHPKCGHITKTKDIAPGVTPMFYECEKCHFQAVSSMYNDIAPDQEPTFVWDRPTLSETMKFRKKPTLLDHILRGGLVVRKVVSP</sequence>